<evidence type="ECO:0000256" key="1">
    <source>
        <dbReference type="SAM" id="MobiDB-lite"/>
    </source>
</evidence>
<keyword evidence="2" id="KW-0472">Membrane</keyword>
<keyword evidence="4" id="KW-1185">Reference proteome</keyword>
<proteinExistence type="predicted"/>
<sequence length="602" mass="65970">MEQALSVSAKNSSEESSLGKLLESHSSVYNALTNPDLDVNIPTSPPLDTYSPGPMDSRLTSSFSSWQNLHLPDSVARSLFAARSTGASPNSVNRPSSSILSSEEDESLVLVPSAKGSVMVFETDEESEGEDLPEMPHKYGSCPLAAFGDDTSTLTANDEHAGKKVGLPSHSSFIMPKISLSDTQSRYRVTVVTSASSSMKIESSQLIEFFQNSFGSVMQRIQITHLVVSNTPSKLDLSLLKSSNLVFVVNDGTMTIPQVLLSAASSTDHTDLPKLTIINIITTNYFINLVDMISAWRPFQIWKSPSLGSEPFRSRIKSFVEDELLDTSGGRYAEEFEAKKRKFQRSKSPPLGSDDVTDADALNASNSMYDSLVRPRKPDYKGIERQIRSELQMSQSFSNTDPLRLSSDLHNFAHMYRIAKTLLGLQATSPSDSELQLQRMGGSRNVISWIWSLVPTRNVWLICSFSMGLGVGVTVASGAATMFAVYFFESARAYSSVACEKVVARLTSSQMQENVVSDISSRSLDKIAEVSNVITDNIVSWSHDVVDATMNLTNTKFFTDMLAWLNTHVQNVKSLSSFALMAAHNGLEKTIKLFSSVSNVMP</sequence>
<dbReference type="OrthoDB" id="3989662at2759"/>
<feature type="compositionally biased region" description="Polar residues" evidence="1">
    <location>
        <begin position="1"/>
        <end position="11"/>
    </location>
</feature>
<evidence type="ECO:0000256" key="2">
    <source>
        <dbReference type="SAM" id="Phobius"/>
    </source>
</evidence>
<dbReference type="RefSeq" id="XP_025342705.1">
    <property type="nucleotide sequence ID" value="XM_025484490.1"/>
</dbReference>
<feature type="region of interest" description="Disordered" evidence="1">
    <location>
        <begin position="84"/>
        <end position="105"/>
    </location>
</feature>
<dbReference type="VEuPathDB" id="FungiDB:CXQ85_000756"/>
<keyword evidence="2" id="KW-0812">Transmembrane</keyword>
<evidence type="ECO:0000313" key="4">
    <source>
        <dbReference type="Proteomes" id="UP000244309"/>
    </source>
</evidence>
<accession>A0A2V1AVB6</accession>
<reference evidence="3 4" key="1">
    <citation type="submission" date="2017-12" db="EMBL/GenBank/DDBJ databases">
        <title>Genome Sequence of a Multidrug-Resistant Candida haemulonii Isolate from a Patient with Chronic Leg Ulcers in Israel.</title>
        <authorList>
            <person name="Chow N.A."/>
            <person name="Gade L."/>
            <person name="Batra D."/>
            <person name="Rowe L.A."/>
            <person name="Ben-Ami R."/>
            <person name="Loparev V.N."/>
            <person name="Litvintseva A.P."/>
        </authorList>
    </citation>
    <scope>NUCLEOTIDE SEQUENCE [LARGE SCALE GENOMIC DNA]</scope>
    <source>
        <strain evidence="3 4">B11899</strain>
    </source>
</reference>
<feature type="compositionally biased region" description="Polar residues" evidence="1">
    <location>
        <begin position="85"/>
        <end position="94"/>
    </location>
</feature>
<dbReference type="GeneID" id="37006088"/>
<dbReference type="EMBL" id="PKFO01000005">
    <property type="protein sequence ID" value="PVH21765.1"/>
    <property type="molecule type" value="Genomic_DNA"/>
</dbReference>
<evidence type="ECO:0000313" key="3">
    <source>
        <dbReference type="EMBL" id="PVH21765.1"/>
    </source>
</evidence>
<organism evidence="3 4">
    <name type="scientific">Candidozyma haemuli</name>
    <dbReference type="NCBI Taxonomy" id="45357"/>
    <lineage>
        <taxon>Eukaryota</taxon>
        <taxon>Fungi</taxon>
        <taxon>Dikarya</taxon>
        <taxon>Ascomycota</taxon>
        <taxon>Saccharomycotina</taxon>
        <taxon>Pichiomycetes</taxon>
        <taxon>Metschnikowiaceae</taxon>
        <taxon>Candidozyma</taxon>
    </lineage>
</organism>
<comment type="caution">
    <text evidence="3">The sequence shown here is derived from an EMBL/GenBank/DDBJ whole genome shotgun (WGS) entry which is preliminary data.</text>
</comment>
<gene>
    <name evidence="3" type="ORF">CXQ85_000756</name>
</gene>
<feature type="transmembrane region" description="Helical" evidence="2">
    <location>
        <begin position="459"/>
        <end position="488"/>
    </location>
</feature>
<dbReference type="Proteomes" id="UP000244309">
    <property type="component" value="Unassembled WGS sequence"/>
</dbReference>
<keyword evidence="2" id="KW-1133">Transmembrane helix</keyword>
<protein>
    <submittedName>
        <fullName evidence="3">Uncharacterized protein</fullName>
    </submittedName>
</protein>
<name>A0A2V1AVB6_9ASCO</name>
<feature type="region of interest" description="Disordered" evidence="1">
    <location>
        <begin position="34"/>
        <end position="56"/>
    </location>
</feature>
<dbReference type="AlphaFoldDB" id="A0A2V1AVB6"/>
<feature type="region of interest" description="Disordered" evidence="1">
    <location>
        <begin position="1"/>
        <end position="20"/>
    </location>
</feature>